<sequence length="1421" mass="162888">MEKTKNKDNLRAAGKKRLQEYRQKRQQKESPNNSAKASAEDEQSIDHQTSDSISDPDGDEAASAGVLSTEEDNSTLTTDFALEVGNLQLSSLQLTRESIGSNGDFHQSLSFSEDEQERSRNDITSDAAGSHEEPQTLVLYESEHERHAWNLRGEVSLTLSGKPTQLGAQWQGSIFDRVGKIDSNMHQYNHIHDGVEEDLSCSWSEDTDSRDRSPAIDGTKAGLEEIQCNCLSMELKDQIESILEDRSKLVASQFQTALEQIQAAGESEALSTSELRGLQEERHHEKASFAAEVSKLVQQGLGKESICLMNGVNQPSQFQIKEVRVRNKVDKAILEGCRRDDKQITTQGKEHAKSLDLEKLKTLSMMYDLGKWVQRPEEEENRQWVTACNESRHSRQNESVAEGLLADVIGMKETEQQEAQSLELRAESQMVQEQLQADRKIGIPEEAASQEVKDNEEVTHSSSQLMELQQQLKTLEQENEKLASRFQAVEQLLKECNNENEQLSMQLQQREKREEEMSGELGTWKEHAHRLEVETLKYLSVIEKSHERLQRLEEENKRLVTSNDECGQSLKDALQEIMLLANELAKLEQEKDLQMGRTLQQEAALQKAQEQLQAASERDVCLVSELKELDAERAELQFKVREMQMQVQDLSVDNVHVAAEVRRLDQKLEAVASEKRGLASQVDQLVQDRQRRDVEVAEELGTWKEHVRNLESEKLEFLSSAEALNQQIWRLGDDKKKLINESNQSLQELWGENARLKKEIGKLEAEKDRQEGERLELVAGLQTVWEKLQAANERETFLMKELTGLQGWRDAELTGFVAKIQELQQQLQELTEKYDSVVTQSLETSRMLDELQMDKVQLGKKVSELVLERETREEEIAREKVTWKEQLEAEKSKLQSESENLKSVSEDLNEQLQRSGEEIGQLGMRSAELSKMLEELQEEKAQLVGELDKLEEVKEQQEGERLELAAKLQVAWNQLSEVRESETHLTSELQILREERETERLKSAAEVQDLECQLHQVQEDKGQLLTRVQELTQTLEMLRDAKELQETNSRLAIEVVKLEQEKVIIDTERLQLMGETQALKLQVQNVERDKSKLASEIEELNQWLHRPAAEKRQLVTKLDEVMQMLHRLQVDNSQLVSKLEKLDQEMETTKKENEMLKLEVHRLEEERSSLVSEPEESYLLHMQQLEMEMAGLVKSSSLVQELGAEICTLKAYVFMLVEEKGNLRLATKLDEVTQLLQILHVGNFQLVGKVHKLEQEGEKRTEENRKLSLQVQQLDDEMKRSNSELQESHLQLQQLEEEMASLEKSSSLVQDLGGQISALKSHVFVLVEEKENVFSDARVVQEQIQDVIQEGGQVLSPNIIAWEEHPQELEMENDHLASTLLQSEDELREEKSELTEQLDSYKQHDASRIALEDSTDLTQIL</sequence>
<proteinExistence type="predicted"/>
<protein>
    <submittedName>
        <fullName evidence="3">Uncharacterized protein</fullName>
    </submittedName>
</protein>
<feature type="coiled-coil region" evidence="1">
    <location>
        <begin position="1373"/>
        <end position="1404"/>
    </location>
</feature>
<name>A0ABP0WMC7_9BRYO</name>
<feature type="coiled-coil region" evidence="1">
    <location>
        <begin position="707"/>
        <end position="773"/>
    </location>
</feature>
<feature type="coiled-coil region" evidence="1">
    <location>
        <begin position="1264"/>
        <end position="1312"/>
    </location>
</feature>
<keyword evidence="1" id="KW-0175">Coiled coil</keyword>
<gene>
    <name evidence="3" type="ORF">CSSPJE1EN1_LOCUS13462</name>
</gene>
<feature type="compositionally biased region" description="Basic and acidic residues" evidence="2">
    <location>
        <begin position="117"/>
        <end position="133"/>
    </location>
</feature>
<feature type="coiled-coil region" evidence="1">
    <location>
        <begin position="458"/>
        <end position="646"/>
    </location>
</feature>
<reference evidence="3 4" key="1">
    <citation type="submission" date="2024-02" db="EMBL/GenBank/DDBJ databases">
        <authorList>
            <consortium name="ELIXIR-Norway"/>
            <consortium name="Elixir Norway"/>
        </authorList>
    </citation>
    <scope>NUCLEOTIDE SEQUENCE [LARGE SCALE GENOMIC DNA]</scope>
</reference>
<dbReference type="Proteomes" id="UP001497444">
    <property type="component" value="Chromosome 2"/>
</dbReference>
<evidence type="ECO:0000256" key="1">
    <source>
        <dbReference type="SAM" id="Coils"/>
    </source>
</evidence>
<feature type="compositionally biased region" description="Basic and acidic residues" evidence="2">
    <location>
        <begin position="1"/>
        <end position="10"/>
    </location>
</feature>
<evidence type="ECO:0000313" key="4">
    <source>
        <dbReference type="Proteomes" id="UP001497444"/>
    </source>
</evidence>
<feature type="region of interest" description="Disordered" evidence="2">
    <location>
        <begin position="1"/>
        <end position="73"/>
    </location>
</feature>
<feature type="coiled-coil region" evidence="1">
    <location>
        <begin position="1007"/>
        <end position="1173"/>
    </location>
</feature>
<organism evidence="3 4">
    <name type="scientific">Sphagnum jensenii</name>
    <dbReference type="NCBI Taxonomy" id="128206"/>
    <lineage>
        <taxon>Eukaryota</taxon>
        <taxon>Viridiplantae</taxon>
        <taxon>Streptophyta</taxon>
        <taxon>Embryophyta</taxon>
        <taxon>Bryophyta</taxon>
        <taxon>Sphagnophytina</taxon>
        <taxon>Sphagnopsida</taxon>
        <taxon>Sphagnales</taxon>
        <taxon>Sphagnaceae</taxon>
        <taxon>Sphagnum</taxon>
    </lineage>
</organism>
<dbReference type="EMBL" id="OZ020097">
    <property type="protein sequence ID" value="CAK9267984.1"/>
    <property type="molecule type" value="Genomic_DNA"/>
</dbReference>
<evidence type="ECO:0000313" key="3">
    <source>
        <dbReference type="EMBL" id="CAK9267984.1"/>
    </source>
</evidence>
<keyword evidence="4" id="KW-1185">Reference proteome</keyword>
<feature type="coiled-coil region" evidence="1">
    <location>
        <begin position="813"/>
        <end position="840"/>
    </location>
</feature>
<feature type="compositionally biased region" description="Basic and acidic residues" evidence="2">
    <location>
        <begin position="17"/>
        <end position="28"/>
    </location>
</feature>
<evidence type="ECO:0000256" key="2">
    <source>
        <dbReference type="SAM" id="MobiDB-lite"/>
    </source>
</evidence>
<accession>A0ABP0WMC7</accession>
<feature type="coiled-coil region" evidence="1">
    <location>
        <begin position="884"/>
        <end position="967"/>
    </location>
</feature>
<feature type="region of interest" description="Disordered" evidence="2">
    <location>
        <begin position="105"/>
        <end position="133"/>
    </location>
</feature>